<protein>
    <recommendedName>
        <fullName evidence="4">AcrB/AcrD/AcrF family protein</fullName>
    </recommendedName>
</protein>
<feature type="transmembrane region" description="Helical" evidence="1">
    <location>
        <begin position="106"/>
        <end position="124"/>
    </location>
</feature>
<name>A0A9X1DFG7_9SPHN</name>
<feature type="transmembrane region" description="Helical" evidence="1">
    <location>
        <begin position="136"/>
        <end position="155"/>
    </location>
</feature>
<dbReference type="AlphaFoldDB" id="A0A9X1DFG7"/>
<keyword evidence="1" id="KW-1133">Transmembrane helix</keyword>
<evidence type="ECO:0000313" key="3">
    <source>
        <dbReference type="Proteomes" id="UP001138757"/>
    </source>
</evidence>
<keyword evidence="1" id="KW-0472">Membrane</keyword>
<feature type="transmembrane region" description="Helical" evidence="1">
    <location>
        <begin position="377"/>
        <end position="394"/>
    </location>
</feature>
<feature type="transmembrane region" description="Helical" evidence="1">
    <location>
        <begin position="12"/>
        <end position="35"/>
    </location>
</feature>
<evidence type="ECO:0000256" key="1">
    <source>
        <dbReference type="SAM" id="Phobius"/>
    </source>
</evidence>
<organism evidence="2 3">
    <name type="scientific">Sphingobium nicotianae</name>
    <dbReference type="NCBI Taxonomy" id="2782607"/>
    <lineage>
        <taxon>Bacteria</taxon>
        <taxon>Pseudomonadati</taxon>
        <taxon>Pseudomonadota</taxon>
        <taxon>Alphaproteobacteria</taxon>
        <taxon>Sphingomonadales</taxon>
        <taxon>Sphingomonadaceae</taxon>
        <taxon>Sphingobium</taxon>
    </lineage>
</organism>
<keyword evidence="3" id="KW-1185">Reference proteome</keyword>
<reference evidence="2" key="1">
    <citation type="submission" date="2021-05" db="EMBL/GenBank/DDBJ databases">
        <title>Genome of Sphingobium sp. strain.</title>
        <authorList>
            <person name="Fan R."/>
        </authorList>
    </citation>
    <scope>NUCLEOTIDE SEQUENCE</scope>
    <source>
        <strain evidence="2">H33</strain>
    </source>
</reference>
<dbReference type="Proteomes" id="UP001138757">
    <property type="component" value="Unassembled WGS sequence"/>
</dbReference>
<evidence type="ECO:0008006" key="4">
    <source>
        <dbReference type="Google" id="ProtNLM"/>
    </source>
</evidence>
<gene>
    <name evidence="2" type="ORF">KK488_16405</name>
</gene>
<evidence type="ECO:0000313" key="2">
    <source>
        <dbReference type="EMBL" id="MBT2188538.1"/>
    </source>
</evidence>
<accession>A0A9X1DFG7</accession>
<sequence length="599" mass="64993">MVRQPALSAGSARALLVLLWLIASAALIATTWHFIVPMNFRDPDDALRLVQVRDLLAGQSWFDLTQHRIFPPSGVPMHWSRLIDLPIAIMLNALKPLLGAPLAERVTLVTIPLLLLLALALVVYKIARHLSLGRGTALIAVAMLFSSLSILIQFAPMRIDHHGAQVLCGAIAVLALVRSDRHDGHLGLIAGMAMACWMQISIEGLPYAVVAGVILGLRQITRTDRWPDLRAYMISLTGVSAALLFGTHYPSDALIPWCDSFSPSYLLPLALTTATMIGARHFLPKDSLVARGVPLALAGVVGLVSFLLLSRQCLAGPFDTLDPIVYKLWYLAVMEGLPVTAQTPDLRAMIIMPSLLGLLGSLLAWHRSPDGRMREAWFSLLMMQIAAFAVSLSVMRAMSFAHVLALPGNAMLLGSLMSAAQRLTFMPLRVCLTAGTVIATPFGAASAAAAALDMPQASSKAANQVADRFRCTTYDTLRGLDALPKAILFTPLDIGAHMLVYTHHDVVATGHHRNVEGMKAVLEGLTADPDNARVIVNGTRADYVVFCRGENEIEKYRKRYPRSLIAALMAGKTPAWLVPVTMRRGESVKVYRVIKDPSA</sequence>
<feature type="transmembrane region" description="Helical" evidence="1">
    <location>
        <begin position="430"/>
        <end position="452"/>
    </location>
</feature>
<feature type="transmembrane region" description="Helical" evidence="1">
    <location>
        <begin position="346"/>
        <end position="365"/>
    </location>
</feature>
<dbReference type="EMBL" id="JAHGAW010000011">
    <property type="protein sequence ID" value="MBT2188538.1"/>
    <property type="molecule type" value="Genomic_DNA"/>
</dbReference>
<feature type="transmembrane region" description="Helical" evidence="1">
    <location>
        <begin position="400"/>
        <end position="418"/>
    </location>
</feature>
<feature type="transmembrane region" description="Helical" evidence="1">
    <location>
        <begin position="288"/>
        <end position="309"/>
    </location>
</feature>
<keyword evidence="1" id="KW-0812">Transmembrane</keyword>
<feature type="transmembrane region" description="Helical" evidence="1">
    <location>
        <begin position="229"/>
        <end position="245"/>
    </location>
</feature>
<proteinExistence type="predicted"/>
<feature type="transmembrane region" description="Helical" evidence="1">
    <location>
        <begin position="188"/>
        <end position="217"/>
    </location>
</feature>
<comment type="caution">
    <text evidence="2">The sequence shown here is derived from an EMBL/GenBank/DDBJ whole genome shotgun (WGS) entry which is preliminary data.</text>
</comment>
<feature type="transmembrane region" description="Helical" evidence="1">
    <location>
        <begin position="265"/>
        <end position="283"/>
    </location>
</feature>